<accession>A0A0E0RF54</accession>
<dbReference type="InterPro" id="IPR024752">
    <property type="entry name" value="Myb/SANT-like_dom"/>
</dbReference>
<feature type="domain" description="Myb/SANT-like" evidence="2">
    <location>
        <begin position="59"/>
        <end position="143"/>
    </location>
</feature>
<dbReference type="OMA" id="WARNFIS"/>
<dbReference type="PANTHER" id="PTHR47127">
    <property type="entry name" value="10A19I.15"/>
    <property type="match status" value="1"/>
</dbReference>
<sequence length="322" mass="34940">MTKMGVSASEAVGPMAAIAMYDRSVTQELDGDDDDCGGESELARAMEGSGQSDKGGHVTWTSSMSTYMLEYLEGIVASGNKTSSGFKQVHLKACAKALNDHFNINLTSDQITNHIRTWKRKYSKIADLRKLSAALWDDENFIISLDHKHYADHIKDHKADAEYLNKPIHNYGKMLVIFGNSLATGKYAKGSGDPLATESIPIDDDEEEEIGIGSAAATGSASRVHALNEENGRALIGAFKSVGDKLAGAIVEAGKEAAKSNKELPDNLYESVHSIPGFEDTHLAHYHAHLVDNPPTARVFVTLEFAHKVTWVARYVATTFNG</sequence>
<reference evidence="4" key="1">
    <citation type="submission" date="2013-06" db="EMBL/GenBank/DDBJ databases">
        <authorList>
            <person name="Zhao Q."/>
        </authorList>
    </citation>
    <scope>NUCLEOTIDE SEQUENCE</scope>
    <source>
        <strain evidence="4">cv. W1943</strain>
    </source>
</reference>
<evidence type="ECO:0000256" key="1">
    <source>
        <dbReference type="SAM" id="MobiDB-lite"/>
    </source>
</evidence>
<feature type="region of interest" description="Disordered" evidence="1">
    <location>
        <begin position="29"/>
        <end position="57"/>
    </location>
</feature>
<name>A0A0E0RF54_ORYRU</name>
<dbReference type="Gramene" id="ORUFI12G07010.1">
    <property type="protein sequence ID" value="ORUFI12G07010.1"/>
    <property type="gene ID" value="ORUFI12G07010"/>
</dbReference>
<evidence type="ECO:0000313" key="4">
    <source>
        <dbReference type="Proteomes" id="UP000008022"/>
    </source>
</evidence>
<protein>
    <recommendedName>
        <fullName evidence="2">Myb/SANT-like domain-containing protein</fullName>
    </recommendedName>
</protein>
<dbReference type="Pfam" id="PF12776">
    <property type="entry name" value="Myb_DNA-bind_3"/>
    <property type="match status" value="1"/>
</dbReference>
<dbReference type="eggNOG" id="ENOG502RRE4">
    <property type="taxonomic scope" value="Eukaryota"/>
</dbReference>
<keyword evidence="4" id="KW-1185">Reference proteome</keyword>
<dbReference type="HOGENOM" id="CLU_017984_1_0_1"/>
<organism evidence="3 4">
    <name type="scientific">Oryza rufipogon</name>
    <name type="common">Brownbeard rice</name>
    <name type="synonym">Asian wild rice</name>
    <dbReference type="NCBI Taxonomy" id="4529"/>
    <lineage>
        <taxon>Eukaryota</taxon>
        <taxon>Viridiplantae</taxon>
        <taxon>Streptophyta</taxon>
        <taxon>Embryophyta</taxon>
        <taxon>Tracheophyta</taxon>
        <taxon>Spermatophyta</taxon>
        <taxon>Magnoliopsida</taxon>
        <taxon>Liliopsida</taxon>
        <taxon>Poales</taxon>
        <taxon>Poaceae</taxon>
        <taxon>BOP clade</taxon>
        <taxon>Oryzoideae</taxon>
        <taxon>Oryzeae</taxon>
        <taxon>Oryzinae</taxon>
        <taxon>Oryza</taxon>
    </lineage>
</organism>
<dbReference type="AlphaFoldDB" id="A0A0E0RF54"/>
<reference evidence="3" key="2">
    <citation type="submission" date="2015-06" db="UniProtKB">
        <authorList>
            <consortium name="EnsemblPlants"/>
        </authorList>
    </citation>
    <scope>IDENTIFICATION</scope>
</reference>
<feature type="compositionally biased region" description="Acidic residues" evidence="1">
    <location>
        <begin position="29"/>
        <end position="38"/>
    </location>
</feature>
<proteinExistence type="predicted"/>
<evidence type="ECO:0000259" key="2">
    <source>
        <dbReference type="Pfam" id="PF12776"/>
    </source>
</evidence>
<dbReference type="STRING" id="4529.A0A0E0RF54"/>
<dbReference type="Proteomes" id="UP000008022">
    <property type="component" value="Unassembled WGS sequence"/>
</dbReference>
<dbReference type="EnsemblPlants" id="ORUFI12G07010.1">
    <property type="protein sequence ID" value="ORUFI12G07010.1"/>
    <property type="gene ID" value="ORUFI12G07010"/>
</dbReference>
<evidence type="ECO:0000313" key="3">
    <source>
        <dbReference type="EnsemblPlants" id="ORUFI12G07010.1"/>
    </source>
</evidence>